<comment type="caution">
    <text evidence="7">The sequence shown here is derived from an EMBL/GenBank/DDBJ whole genome shotgun (WGS) entry which is preliminary data.</text>
</comment>
<dbReference type="Proteomes" id="UP000249518">
    <property type="component" value="Unassembled WGS sequence"/>
</dbReference>
<dbReference type="OrthoDB" id="9813021at2"/>
<dbReference type="SMART" id="SM00220">
    <property type="entry name" value="S_TKc"/>
    <property type="match status" value="1"/>
</dbReference>
<dbReference type="EC" id="2.7.11.1" evidence="1"/>
<evidence type="ECO:0000259" key="6">
    <source>
        <dbReference type="PROSITE" id="PS50011"/>
    </source>
</evidence>
<keyword evidence="2" id="KW-0808">Transferase</keyword>
<evidence type="ECO:0000313" key="8">
    <source>
        <dbReference type="Proteomes" id="UP000249518"/>
    </source>
</evidence>
<keyword evidence="7" id="KW-0723">Serine/threonine-protein kinase</keyword>
<evidence type="ECO:0000256" key="1">
    <source>
        <dbReference type="ARBA" id="ARBA00012513"/>
    </source>
</evidence>
<sequence length="363" mass="41771">MNISELGLDPEVEQFLNDQKDFNIDRVSQEGGNCDIFFGEHKIFERRIALKIYYGSTKDTTHNEPKILSKLDHPNILKVRDAKKIGLYHNYFMTDEIDGGDLEKYYKAGKLDLKKSLNIIHGILVGLGELHKEKVQILHRDIKPKNILINETTGEPLIADFGSIKHFNSIGKIAGSRTTTLYMPPEIIKGENYTTQSDIYQVGVTMFQILGGFFPDTYAEWLKPKELEKLKSISGAYEESVYIDKVIFGLVLKDKLLRYDSLPQYINKPIINIIKKATHTNLKIRYSNTSEFLNDLMKVQRKLTNWKFEKGLFNATKISGGQYRIVESKNKFSTEKLGASWRRFGDFSNDLQTQIDKINSLRK</sequence>
<dbReference type="Gene3D" id="1.10.510.10">
    <property type="entry name" value="Transferase(Phosphotransferase) domain 1"/>
    <property type="match status" value="1"/>
</dbReference>
<dbReference type="EMBL" id="QLSV01000001">
    <property type="protein sequence ID" value="RAR51067.1"/>
    <property type="molecule type" value="Genomic_DNA"/>
</dbReference>
<gene>
    <name evidence="7" type="ORF">B0I10_101241</name>
</gene>
<keyword evidence="5" id="KW-0067">ATP-binding</keyword>
<proteinExistence type="predicted"/>
<dbReference type="InterPro" id="IPR000719">
    <property type="entry name" value="Prot_kinase_dom"/>
</dbReference>
<dbReference type="InterPro" id="IPR008271">
    <property type="entry name" value="Ser/Thr_kinase_AS"/>
</dbReference>
<dbReference type="PROSITE" id="PS50011">
    <property type="entry name" value="PROTEIN_KINASE_DOM"/>
    <property type="match status" value="1"/>
</dbReference>
<reference evidence="7 8" key="1">
    <citation type="submission" date="2018-06" db="EMBL/GenBank/DDBJ databases">
        <title>Genomic Encyclopedia of Type Strains, Phase III (KMG-III): the genomes of soil and plant-associated and newly described type strains.</title>
        <authorList>
            <person name="Whitman W."/>
        </authorList>
    </citation>
    <scope>NUCLEOTIDE SEQUENCE [LARGE SCALE GENOMIC DNA]</scope>
    <source>
        <strain evidence="7 8">CGMCC 1.12504</strain>
    </source>
</reference>
<evidence type="ECO:0000313" key="7">
    <source>
        <dbReference type="EMBL" id="RAR51067.1"/>
    </source>
</evidence>
<dbReference type="GO" id="GO:0005524">
    <property type="term" value="F:ATP binding"/>
    <property type="evidence" value="ECO:0007669"/>
    <property type="project" value="UniProtKB-KW"/>
</dbReference>
<dbReference type="SUPFAM" id="SSF56112">
    <property type="entry name" value="Protein kinase-like (PK-like)"/>
    <property type="match status" value="1"/>
</dbReference>
<dbReference type="InterPro" id="IPR050660">
    <property type="entry name" value="NEK_Ser/Thr_kinase"/>
</dbReference>
<evidence type="ECO:0000256" key="3">
    <source>
        <dbReference type="ARBA" id="ARBA00022741"/>
    </source>
</evidence>
<evidence type="ECO:0000256" key="5">
    <source>
        <dbReference type="ARBA" id="ARBA00022840"/>
    </source>
</evidence>
<keyword evidence="3" id="KW-0547">Nucleotide-binding</keyword>
<dbReference type="RefSeq" id="WP_112084649.1">
    <property type="nucleotide sequence ID" value="NZ_QLSV01000001.1"/>
</dbReference>
<dbReference type="Pfam" id="PF00069">
    <property type="entry name" value="Pkinase"/>
    <property type="match status" value="1"/>
</dbReference>
<dbReference type="PANTHER" id="PTHR43671:SF13">
    <property type="entry name" value="SERINE_THREONINE-PROTEIN KINASE NEK2"/>
    <property type="match status" value="1"/>
</dbReference>
<accession>A0A328X3E1</accession>
<organism evidence="7 8">
    <name type="scientific">Flavobacterium lacus</name>
    <dbReference type="NCBI Taxonomy" id="1353778"/>
    <lineage>
        <taxon>Bacteria</taxon>
        <taxon>Pseudomonadati</taxon>
        <taxon>Bacteroidota</taxon>
        <taxon>Flavobacteriia</taxon>
        <taxon>Flavobacteriales</taxon>
        <taxon>Flavobacteriaceae</taxon>
        <taxon>Flavobacterium</taxon>
    </lineage>
</organism>
<evidence type="ECO:0000256" key="2">
    <source>
        <dbReference type="ARBA" id="ARBA00022679"/>
    </source>
</evidence>
<evidence type="ECO:0000256" key="4">
    <source>
        <dbReference type="ARBA" id="ARBA00022777"/>
    </source>
</evidence>
<feature type="domain" description="Protein kinase" evidence="6">
    <location>
        <begin position="22"/>
        <end position="297"/>
    </location>
</feature>
<name>A0A328X3E1_9FLAO</name>
<keyword evidence="4 7" id="KW-0418">Kinase</keyword>
<dbReference type="AlphaFoldDB" id="A0A328X3E1"/>
<protein>
    <recommendedName>
        <fullName evidence="1">non-specific serine/threonine protein kinase</fullName>
        <ecNumber evidence="1">2.7.11.1</ecNumber>
    </recommendedName>
</protein>
<dbReference type="PANTHER" id="PTHR43671">
    <property type="entry name" value="SERINE/THREONINE-PROTEIN KINASE NEK"/>
    <property type="match status" value="1"/>
</dbReference>
<dbReference type="GO" id="GO:0004674">
    <property type="term" value="F:protein serine/threonine kinase activity"/>
    <property type="evidence" value="ECO:0007669"/>
    <property type="project" value="UniProtKB-KW"/>
</dbReference>
<dbReference type="InterPro" id="IPR011009">
    <property type="entry name" value="Kinase-like_dom_sf"/>
</dbReference>
<keyword evidence="8" id="KW-1185">Reference proteome</keyword>
<dbReference type="PROSITE" id="PS00108">
    <property type="entry name" value="PROTEIN_KINASE_ST"/>
    <property type="match status" value="1"/>
</dbReference>